<protein>
    <submittedName>
        <fullName evidence="1">Uncharacterized protein</fullName>
    </submittedName>
</protein>
<proteinExistence type="predicted"/>
<evidence type="ECO:0000313" key="1">
    <source>
        <dbReference type="EMBL" id="KAF3586301.1"/>
    </source>
</evidence>
<accession>A0A8S9RY74</accession>
<dbReference type="EMBL" id="QGKX02000088">
    <property type="protein sequence ID" value="KAF3586301.1"/>
    <property type="molecule type" value="Genomic_DNA"/>
</dbReference>
<dbReference type="Proteomes" id="UP000712600">
    <property type="component" value="Unassembled WGS sequence"/>
</dbReference>
<dbReference type="AlphaFoldDB" id="A0A8S9RY74"/>
<organism evidence="1 2">
    <name type="scientific">Brassica cretica</name>
    <name type="common">Mustard</name>
    <dbReference type="NCBI Taxonomy" id="69181"/>
    <lineage>
        <taxon>Eukaryota</taxon>
        <taxon>Viridiplantae</taxon>
        <taxon>Streptophyta</taxon>
        <taxon>Embryophyta</taxon>
        <taxon>Tracheophyta</taxon>
        <taxon>Spermatophyta</taxon>
        <taxon>Magnoliopsida</taxon>
        <taxon>eudicotyledons</taxon>
        <taxon>Gunneridae</taxon>
        <taxon>Pentapetalae</taxon>
        <taxon>rosids</taxon>
        <taxon>malvids</taxon>
        <taxon>Brassicales</taxon>
        <taxon>Brassicaceae</taxon>
        <taxon>Brassiceae</taxon>
        <taxon>Brassica</taxon>
    </lineage>
</organism>
<name>A0A8S9RY74_BRACR</name>
<sequence length="50" mass="5578">MQEDTTAESQEISIKKRMSAQLGMGLRPTRAYCLFSGPNDIEPDDSCIGW</sequence>
<comment type="caution">
    <text evidence="1">The sequence shown here is derived from an EMBL/GenBank/DDBJ whole genome shotgun (WGS) entry which is preliminary data.</text>
</comment>
<gene>
    <name evidence="1" type="ORF">F2Q69_00029326</name>
</gene>
<reference evidence="1" key="1">
    <citation type="submission" date="2019-12" db="EMBL/GenBank/DDBJ databases">
        <title>Genome sequencing and annotation of Brassica cretica.</title>
        <authorList>
            <person name="Studholme D.J."/>
            <person name="Sarris P."/>
        </authorList>
    </citation>
    <scope>NUCLEOTIDE SEQUENCE</scope>
    <source>
        <strain evidence="1">PFS-109/04</strain>
        <tissue evidence="1">Leaf</tissue>
    </source>
</reference>
<evidence type="ECO:0000313" key="2">
    <source>
        <dbReference type="Proteomes" id="UP000712600"/>
    </source>
</evidence>